<reference evidence="3" key="1">
    <citation type="submission" date="2017-10" db="EMBL/GenBank/DDBJ databases">
        <title>Rapid genome shrinkage in a self-fertile nematode reveals novel sperm competition proteins.</title>
        <authorList>
            <person name="Yin D."/>
            <person name="Schwarz E.M."/>
            <person name="Thomas C.G."/>
            <person name="Felde R.L."/>
            <person name="Korf I.F."/>
            <person name="Cutter A.D."/>
            <person name="Schartner C.M."/>
            <person name="Ralston E.J."/>
            <person name="Meyer B.J."/>
            <person name="Haag E.S."/>
        </authorList>
    </citation>
    <scope>NUCLEOTIDE SEQUENCE [LARGE SCALE GENOMIC DNA]</scope>
    <source>
        <strain evidence="3">JU1422</strain>
    </source>
</reference>
<proteinExistence type="predicted"/>
<keyword evidence="3" id="KW-1185">Reference proteome</keyword>
<protein>
    <recommendedName>
        <fullName evidence="1">BTB domain-containing protein</fullName>
    </recommendedName>
</protein>
<evidence type="ECO:0000313" key="2">
    <source>
        <dbReference type="EMBL" id="PIC22286.1"/>
    </source>
</evidence>
<dbReference type="Pfam" id="PF00917">
    <property type="entry name" value="MATH"/>
    <property type="match status" value="1"/>
</dbReference>
<dbReference type="SMART" id="SM00225">
    <property type="entry name" value="BTB"/>
    <property type="match status" value="1"/>
</dbReference>
<accession>A0A2G5T5C5</accession>
<dbReference type="PANTHER" id="PTHR47022">
    <property type="entry name" value="BTB AND MATH DOMAIN-CONTAINING PROTEIN 36-RELATED"/>
    <property type="match status" value="1"/>
</dbReference>
<dbReference type="InterPro" id="IPR011333">
    <property type="entry name" value="SKP1/BTB/POZ_sf"/>
</dbReference>
<dbReference type="CDD" id="cd00121">
    <property type="entry name" value="MATH"/>
    <property type="match status" value="1"/>
</dbReference>
<gene>
    <name evidence="2" type="primary">Cnig_chr_V.g16394</name>
    <name evidence="2" type="ORF">B9Z55_016394</name>
</gene>
<dbReference type="AlphaFoldDB" id="A0A2G5T5C5"/>
<dbReference type="Proteomes" id="UP000230233">
    <property type="component" value="Chromosome V"/>
</dbReference>
<dbReference type="Gene3D" id="3.30.710.10">
    <property type="entry name" value="Potassium Channel Kv1.1, Chain A"/>
    <property type="match status" value="1"/>
</dbReference>
<feature type="domain" description="BTB" evidence="1">
    <location>
        <begin position="169"/>
        <end position="226"/>
    </location>
</feature>
<dbReference type="SUPFAM" id="SSF54695">
    <property type="entry name" value="POZ domain"/>
    <property type="match status" value="1"/>
</dbReference>
<dbReference type="InterPro" id="IPR000210">
    <property type="entry name" value="BTB/POZ_dom"/>
</dbReference>
<comment type="caution">
    <text evidence="2">The sequence shown here is derived from an EMBL/GenBank/DDBJ whole genome shotgun (WGS) entry which is preliminary data.</text>
</comment>
<evidence type="ECO:0000259" key="1">
    <source>
        <dbReference type="PROSITE" id="PS50097"/>
    </source>
</evidence>
<name>A0A2G5T5C5_9PELO</name>
<evidence type="ECO:0000313" key="3">
    <source>
        <dbReference type="Proteomes" id="UP000230233"/>
    </source>
</evidence>
<organism evidence="2 3">
    <name type="scientific">Caenorhabditis nigoni</name>
    <dbReference type="NCBI Taxonomy" id="1611254"/>
    <lineage>
        <taxon>Eukaryota</taxon>
        <taxon>Metazoa</taxon>
        <taxon>Ecdysozoa</taxon>
        <taxon>Nematoda</taxon>
        <taxon>Chromadorea</taxon>
        <taxon>Rhabditida</taxon>
        <taxon>Rhabditina</taxon>
        <taxon>Rhabditomorpha</taxon>
        <taxon>Rhabditoidea</taxon>
        <taxon>Rhabditidae</taxon>
        <taxon>Peloderinae</taxon>
        <taxon>Caenorhabditis</taxon>
    </lineage>
</organism>
<dbReference type="InterPro" id="IPR008974">
    <property type="entry name" value="TRAF-like"/>
</dbReference>
<dbReference type="SUPFAM" id="SSF49599">
    <property type="entry name" value="TRAF domain-like"/>
    <property type="match status" value="1"/>
</dbReference>
<dbReference type="PANTHER" id="PTHR47022:SF1">
    <property type="entry name" value="BTB AND MATH DOMAIN-CONTAINING PROTEIN 36-RELATED"/>
    <property type="match status" value="1"/>
</dbReference>
<dbReference type="Gene3D" id="2.60.210.10">
    <property type="entry name" value="Apoptosis, Tumor Necrosis Factor Receptor Associated Protein 2, Chain A"/>
    <property type="match status" value="1"/>
</dbReference>
<sequence length="324" mass="37038">MSWLLWGSSQKLTGSYPGGQKLFRCSFSMDQIDMESPHSKWQTSGNVSWTMGVVNTKNEEGSKTEELKVYIKCHLEPHIETLVEENWHLEADYVVRLINHSNSSKNVYTRGSTSFSKTKEESMSSLIKLSDITDDFLLNDELTFEVEIGVKSSEGLPKSVDFMVKRPDSDAILTVGKEKFYIDKEVLSKNSTVFEEMFKADGAGKAKNEYPVDDVNPDIFHLFVKLASDVPMQFDLDNIDDLLKMSERFKIDNVKLKCKDFLMNSVVDDAVALKIADQHGMLDVIEEKLKPLKTIPELKKAFKYYRRFSDDSMRLLLKKLIQVA</sequence>
<dbReference type="InterPro" id="IPR002083">
    <property type="entry name" value="MATH/TRAF_dom"/>
</dbReference>
<dbReference type="PROSITE" id="PS50097">
    <property type="entry name" value="BTB"/>
    <property type="match status" value="1"/>
</dbReference>
<dbReference type="STRING" id="1611254.A0A2G5T5C5"/>
<dbReference type="EMBL" id="PDUG01000005">
    <property type="protein sequence ID" value="PIC22286.1"/>
    <property type="molecule type" value="Genomic_DNA"/>
</dbReference>
<dbReference type="Pfam" id="PF00651">
    <property type="entry name" value="BTB"/>
    <property type="match status" value="1"/>
</dbReference>
<dbReference type="CDD" id="cd01165">
    <property type="entry name" value="BTB_POZ"/>
    <property type="match status" value="1"/>
</dbReference>
<dbReference type="OrthoDB" id="5797254at2759"/>